<dbReference type="Proteomes" id="UP000824469">
    <property type="component" value="Unassembled WGS sequence"/>
</dbReference>
<protein>
    <submittedName>
        <fullName evidence="1">Uncharacterized protein</fullName>
    </submittedName>
</protein>
<accession>A0AA38LH62</accession>
<sequence>EMVDAGDITVDNPNAPANQNLKIFNKPFPNHSSNSNTNQDILAKESVHEIHAVFDTQPKASIEKILNQAFSLTQEPEPPLPSSSQSENVPLPMKELTAQTSLPIDESSYTTSLQDCERMLSNLSISQTPPFTALAAQEG</sequence>
<name>A0AA38LH62_TAXCH</name>
<evidence type="ECO:0000313" key="1">
    <source>
        <dbReference type="EMBL" id="KAH9323781.1"/>
    </source>
</evidence>
<comment type="caution">
    <text evidence="1">The sequence shown here is derived from an EMBL/GenBank/DDBJ whole genome shotgun (WGS) entry which is preliminary data.</text>
</comment>
<gene>
    <name evidence="1" type="ORF">KI387_018420</name>
</gene>
<proteinExistence type="predicted"/>
<reference evidence="1 2" key="1">
    <citation type="journal article" date="2021" name="Nat. Plants">
        <title>The Taxus genome provides insights into paclitaxel biosynthesis.</title>
        <authorList>
            <person name="Xiong X."/>
            <person name="Gou J."/>
            <person name="Liao Q."/>
            <person name="Li Y."/>
            <person name="Zhou Q."/>
            <person name="Bi G."/>
            <person name="Li C."/>
            <person name="Du R."/>
            <person name="Wang X."/>
            <person name="Sun T."/>
            <person name="Guo L."/>
            <person name="Liang H."/>
            <person name="Lu P."/>
            <person name="Wu Y."/>
            <person name="Zhang Z."/>
            <person name="Ro D.K."/>
            <person name="Shang Y."/>
            <person name="Huang S."/>
            <person name="Yan J."/>
        </authorList>
    </citation>
    <scope>NUCLEOTIDE SEQUENCE [LARGE SCALE GENOMIC DNA]</scope>
    <source>
        <strain evidence="1">Ta-2019</strain>
    </source>
</reference>
<dbReference type="EMBL" id="JAHRHJ020000003">
    <property type="protein sequence ID" value="KAH9323781.1"/>
    <property type="molecule type" value="Genomic_DNA"/>
</dbReference>
<feature type="non-terminal residue" evidence="1">
    <location>
        <position position="139"/>
    </location>
</feature>
<evidence type="ECO:0000313" key="2">
    <source>
        <dbReference type="Proteomes" id="UP000824469"/>
    </source>
</evidence>
<organism evidence="1 2">
    <name type="scientific">Taxus chinensis</name>
    <name type="common">Chinese yew</name>
    <name type="synonym">Taxus wallichiana var. chinensis</name>
    <dbReference type="NCBI Taxonomy" id="29808"/>
    <lineage>
        <taxon>Eukaryota</taxon>
        <taxon>Viridiplantae</taxon>
        <taxon>Streptophyta</taxon>
        <taxon>Embryophyta</taxon>
        <taxon>Tracheophyta</taxon>
        <taxon>Spermatophyta</taxon>
        <taxon>Pinopsida</taxon>
        <taxon>Pinidae</taxon>
        <taxon>Conifers II</taxon>
        <taxon>Cupressales</taxon>
        <taxon>Taxaceae</taxon>
        <taxon>Taxus</taxon>
    </lineage>
</organism>
<feature type="non-terminal residue" evidence="1">
    <location>
        <position position="1"/>
    </location>
</feature>
<keyword evidence="2" id="KW-1185">Reference proteome</keyword>
<dbReference type="AlphaFoldDB" id="A0AA38LH62"/>